<name>A0A444RWZ2_VERDA</name>
<evidence type="ECO:0000256" key="6">
    <source>
        <dbReference type="ARBA" id="ARBA00022786"/>
    </source>
</evidence>
<evidence type="ECO:0000256" key="10">
    <source>
        <dbReference type="SAM" id="Coils"/>
    </source>
</evidence>
<keyword evidence="9" id="KW-0539">Nucleus</keyword>
<dbReference type="SUPFAM" id="SSF54001">
    <property type="entry name" value="Cysteine proteinases"/>
    <property type="match status" value="1"/>
</dbReference>
<comment type="caution">
    <text evidence="13">The sequence shown here is derived from an EMBL/GenBank/DDBJ whole genome shotgun (WGS) entry which is preliminary data.</text>
</comment>
<evidence type="ECO:0000256" key="7">
    <source>
        <dbReference type="ARBA" id="ARBA00022801"/>
    </source>
</evidence>
<dbReference type="InterPro" id="IPR013882">
    <property type="entry name" value="Ctp1_C"/>
</dbReference>
<dbReference type="InterPro" id="IPR018200">
    <property type="entry name" value="USP_CS"/>
</dbReference>
<evidence type="ECO:0000313" key="14">
    <source>
        <dbReference type="Proteomes" id="UP000288725"/>
    </source>
</evidence>
<dbReference type="EMBL" id="RSDZ01000057">
    <property type="protein sequence ID" value="RXG45635.1"/>
    <property type="molecule type" value="Genomic_DNA"/>
</dbReference>
<dbReference type="GO" id="GO:0016579">
    <property type="term" value="P:protein deubiquitination"/>
    <property type="evidence" value="ECO:0007669"/>
    <property type="project" value="InterPro"/>
</dbReference>
<feature type="domain" description="USP" evidence="12">
    <location>
        <begin position="832"/>
        <end position="1203"/>
    </location>
</feature>
<keyword evidence="8" id="KW-0788">Thiol protease</keyword>
<dbReference type="PROSITE" id="PS00973">
    <property type="entry name" value="USP_2"/>
    <property type="match status" value="1"/>
</dbReference>
<keyword evidence="6" id="KW-0833">Ubl conjugation pathway</keyword>
<proteinExistence type="predicted"/>
<evidence type="ECO:0000256" key="11">
    <source>
        <dbReference type="SAM" id="MobiDB-lite"/>
    </source>
</evidence>
<dbReference type="PANTHER" id="PTHR24006:SF687">
    <property type="entry name" value="UBIQUITIN CARBOXYL-TERMINAL HYDROLASE 10"/>
    <property type="match status" value="1"/>
</dbReference>
<dbReference type="GO" id="GO:0005829">
    <property type="term" value="C:cytosol"/>
    <property type="evidence" value="ECO:0007669"/>
    <property type="project" value="TreeGrafter"/>
</dbReference>
<keyword evidence="7" id="KW-0378">Hydrolase</keyword>
<feature type="compositionally biased region" description="Basic and acidic residues" evidence="11">
    <location>
        <begin position="214"/>
        <end position="225"/>
    </location>
</feature>
<feature type="region of interest" description="Disordered" evidence="11">
    <location>
        <begin position="769"/>
        <end position="805"/>
    </location>
</feature>
<sequence>MASWFEKGRPAILEALTAACNQIDTDLRAELNEQERRRKNGLDEELELLKRRSATVDSLEAENRRLRADLLRYQTESTPASSVPRGVAPRPTTASITPNPRSESPMATLDTPSKLPIEASESRKSLLVKSHQLQKKFDALDSNYRRLMSAYNKKKDELSRREGHITQLEAKIEALQHQVDRAAMAAHDDDGDDGRSSKEGRNRAAATNLQRQVEQGEDKRQEDQVRGSLRLKQAADLRLEDFKVNPRFNNGQDYAFSEVIRGKDDRACLPGCTDMSCCGKQFRGLALAQRGNSNVAEDTKLFEKFLGDGISRIWGMSKEEKEELWSLPIRDSHAGRMSHRHLPAGQPMPGGGAPAANGAGDMGPVPGHGAHIVHGGHGGHGGHGNSRRRPPPPSYVPQYHQQHHQQHQHIPPMYPNYMNPYAGGQQFYQQLPPQYQNGGMPTAYMQHYQQPYIRSPPAMQQFVPMAGVSVPQPYPRQHQQSPALATPYQPPPMPSAIAPHTPTSTHSSHIMAEPSAVSSASPATSQIEQGHALAPAQEELVQPETAAPAPPVRQPTPEPPQPKEPFRAPLPWLSQPDLDFPKRTRVKRRKRAPLVSADKGVTLPSDVNGPLSESADHASTDAAVTDESQVSAGTASTVSAVSTPATPHANAASTSHDNPTEISTQNKRPVTSGSGASTSQSPAPSSSRPIVPVVPAIPKGSPKTTKTSAEASSEVAKAPVAQDAPSEIPSVGVPSQEKAQQPSEEAPKSTPRAPPSSWSALFAKNAAAAAAAKNRNAQNGSAGQGTNGTSPDDADRPFDSTFPSENSVNTIAAALRAYRVRNPEKVKYVEPRGLVNIGNMCYMNSVLQVLLFCVPFYDFLDQISEKVPLSFKSQTPILDAMILFMREFQVINSGDSAAKLRKLLKNEELEQYGTSFTPEFIYQAIEPDKRFENMRRGHQQDAEEFFGLLLQSLDDECAKVMGVASGNAPHPAPASANADATADGWLEVGAKQRAAVTRSSGASSSTPITQIFGGLLRSELRVTGKQDSITTEPYQALQLDIGANDVRNVVDALKRLTAHEKLEGSGFNSPHGKNATVVKQTLIDTLPPVLILHLKRFHFDAEGGTTKIWKKVGYPLELEIPVQALARQWRASNKGGEGPKYKLIAVVYHHGKHANGGHYTADVRRQDEHEWIRLDDTVIRRVRSEDVAEVGEEEAAKATTQGSGSRDVSANRFGAMNDDDAGDRGEWTSVDKTNGNKNRWSAVANGAASQSRGKQVKESVKDNKVAYLLFYQRV</sequence>
<dbReference type="InterPro" id="IPR001394">
    <property type="entry name" value="Peptidase_C19_UCH"/>
</dbReference>
<evidence type="ECO:0000256" key="1">
    <source>
        <dbReference type="ARBA" id="ARBA00000707"/>
    </source>
</evidence>
<gene>
    <name evidence="13" type="ORF">VDGE_00203</name>
</gene>
<dbReference type="PANTHER" id="PTHR24006">
    <property type="entry name" value="UBIQUITIN CARBOXYL-TERMINAL HYDROLASE"/>
    <property type="match status" value="1"/>
</dbReference>
<feature type="compositionally biased region" description="Basic residues" evidence="11">
    <location>
        <begin position="583"/>
        <end position="592"/>
    </location>
</feature>
<feature type="compositionally biased region" description="Gly residues" evidence="11">
    <location>
        <begin position="375"/>
        <end position="384"/>
    </location>
</feature>
<evidence type="ECO:0000256" key="5">
    <source>
        <dbReference type="ARBA" id="ARBA00022763"/>
    </source>
</evidence>
<feature type="region of interest" description="Disordered" evidence="11">
    <location>
        <begin position="470"/>
        <end position="757"/>
    </location>
</feature>
<evidence type="ECO:0000313" key="13">
    <source>
        <dbReference type="EMBL" id="RXG45635.1"/>
    </source>
</evidence>
<feature type="compositionally biased region" description="Polar residues" evidence="11">
    <location>
        <begin position="702"/>
        <end position="711"/>
    </location>
</feature>
<feature type="region of interest" description="Disordered" evidence="11">
    <location>
        <begin position="1189"/>
        <end position="1256"/>
    </location>
</feature>
<dbReference type="PROSITE" id="PS00972">
    <property type="entry name" value="USP_1"/>
    <property type="match status" value="1"/>
</dbReference>
<feature type="region of interest" description="Disordered" evidence="11">
    <location>
        <begin position="76"/>
        <end position="112"/>
    </location>
</feature>
<feature type="compositionally biased region" description="Polar residues" evidence="11">
    <location>
        <begin position="92"/>
        <end position="102"/>
    </location>
</feature>
<organism evidence="13 14">
    <name type="scientific">Verticillium dahliae</name>
    <name type="common">Verticillium wilt</name>
    <dbReference type="NCBI Taxonomy" id="27337"/>
    <lineage>
        <taxon>Eukaryota</taxon>
        <taxon>Fungi</taxon>
        <taxon>Dikarya</taxon>
        <taxon>Ascomycota</taxon>
        <taxon>Pezizomycotina</taxon>
        <taxon>Sordariomycetes</taxon>
        <taxon>Hypocreomycetidae</taxon>
        <taxon>Glomerellales</taxon>
        <taxon>Plectosphaerellaceae</taxon>
        <taxon>Verticillium</taxon>
    </lineage>
</organism>
<dbReference type="PROSITE" id="PS50235">
    <property type="entry name" value="USP_3"/>
    <property type="match status" value="1"/>
</dbReference>
<dbReference type="GO" id="GO:0006281">
    <property type="term" value="P:DNA repair"/>
    <property type="evidence" value="ECO:0007669"/>
    <property type="project" value="InterPro"/>
</dbReference>
<feature type="compositionally biased region" description="Low complexity" evidence="11">
    <location>
        <begin position="354"/>
        <end position="373"/>
    </location>
</feature>
<evidence type="ECO:0000259" key="12">
    <source>
        <dbReference type="PROSITE" id="PS50235"/>
    </source>
</evidence>
<comment type="subcellular location">
    <subcellularLocation>
        <location evidence="2">Nucleus</location>
    </subcellularLocation>
</comment>
<dbReference type="InterPro" id="IPR050164">
    <property type="entry name" value="Peptidase_C19"/>
</dbReference>
<feature type="compositionally biased region" description="Low complexity" evidence="11">
    <location>
        <begin position="512"/>
        <end position="525"/>
    </location>
</feature>
<dbReference type="Proteomes" id="UP000288725">
    <property type="component" value="Chromosome 2"/>
</dbReference>
<dbReference type="Gene3D" id="3.90.70.10">
    <property type="entry name" value="Cysteine proteinases"/>
    <property type="match status" value="1"/>
</dbReference>
<keyword evidence="5" id="KW-0227">DNA damage</keyword>
<feature type="compositionally biased region" description="Basic and acidic residues" evidence="11">
    <location>
        <begin position="193"/>
        <end position="202"/>
    </location>
</feature>
<comment type="catalytic activity">
    <reaction evidence="1">
        <text>Thiol-dependent hydrolysis of ester, thioester, amide, peptide and isopeptide bonds formed by the C-terminal Gly of ubiquitin (a 76-residue protein attached to proteins as an intracellular targeting signal).</text>
        <dbReference type="EC" id="3.4.19.12"/>
    </reaction>
</comment>
<dbReference type="EC" id="3.4.19.12" evidence="3"/>
<dbReference type="InterPro" id="IPR038765">
    <property type="entry name" value="Papain-like_cys_pep_sf"/>
</dbReference>
<feature type="compositionally biased region" description="Polar residues" evidence="11">
    <location>
        <begin position="651"/>
        <end position="669"/>
    </location>
</feature>
<feature type="compositionally biased region" description="Polar residues" evidence="11">
    <location>
        <begin position="1230"/>
        <end position="1239"/>
    </location>
</feature>
<feature type="region of interest" description="Disordered" evidence="11">
    <location>
        <begin position="182"/>
        <end position="227"/>
    </location>
</feature>
<dbReference type="GO" id="GO:0004843">
    <property type="term" value="F:cysteine-type deubiquitinase activity"/>
    <property type="evidence" value="ECO:0007669"/>
    <property type="project" value="UniProtKB-EC"/>
</dbReference>
<feature type="compositionally biased region" description="Low complexity" evidence="11">
    <location>
        <begin position="671"/>
        <end position="698"/>
    </location>
</feature>
<evidence type="ECO:0000256" key="8">
    <source>
        <dbReference type="ARBA" id="ARBA00022807"/>
    </source>
</evidence>
<feature type="region of interest" description="Disordered" evidence="11">
    <location>
        <begin position="344"/>
        <end position="411"/>
    </location>
</feature>
<dbReference type="Pfam" id="PF08573">
    <property type="entry name" value="SAE2"/>
    <property type="match status" value="1"/>
</dbReference>
<dbReference type="GO" id="GO:0005634">
    <property type="term" value="C:nucleus"/>
    <property type="evidence" value="ECO:0007669"/>
    <property type="project" value="UniProtKB-SubCell"/>
</dbReference>
<reference evidence="13 14" key="1">
    <citation type="submission" date="2018-12" db="EMBL/GenBank/DDBJ databases">
        <title>Genome of Verticillium dahliae isolate Getta Getta.</title>
        <authorList>
            <person name="Gardiner D.M."/>
        </authorList>
    </citation>
    <scope>NUCLEOTIDE SEQUENCE [LARGE SCALE GENOMIC DNA]</scope>
    <source>
        <strain evidence="13 14">Getta Getta</strain>
    </source>
</reference>
<dbReference type="CDD" id="cd02257">
    <property type="entry name" value="Peptidase_C19"/>
    <property type="match status" value="1"/>
</dbReference>
<feature type="coiled-coil region" evidence="10">
    <location>
        <begin position="32"/>
        <end position="76"/>
    </location>
</feature>
<dbReference type="InterPro" id="IPR028889">
    <property type="entry name" value="USP"/>
</dbReference>
<feature type="compositionally biased region" description="Polar residues" evidence="11">
    <location>
        <begin position="1199"/>
        <end position="1208"/>
    </location>
</feature>
<dbReference type="AlphaFoldDB" id="A0A444RWZ2"/>
<evidence type="ECO:0000256" key="3">
    <source>
        <dbReference type="ARBA" id="ARBA00012759"/>
    </source>
</evidence>
<evidence type="ECO:0000256" key="2">
    <source>
        <dbReference type="ARBA" id="ARBA00004123"/>
    </source>
</evidence>
<accession>A0A444RWZ2</accession>
<feature type="compositionally biased region" description="Pro residues" evidence="11">
    <location>
        <begin position="548"/>
        <end position="563"/>
    </location>
</feature>
<dbReference type="Pfam" id="PF00443">
    <property type="entry name" value="UCH"/>
    <property type="match status" value="1"/>
</dbReference>
<keyword evidence="4" id="KW-0645">Protease</keyword>
<protein>
    <recommendedName>
        <fullName evidence="3">ubiquitinyl hydrolase 1</fullName>
        <ecNumber evidence="3">3.4.19.12</ecNumber>
    </recommendedName>
</protein>
<evidence type="ECO:0000256" key="4">
    <source>
        <dbReference type="ARBA" id="ARBA00022670"/>
    </source>
</evidence>
<evidence type="ECO:0000256" key="9">
    <source>
        <dbReference type="ARBA" id="ARBA00023242"/>
    </source>
</evidence>
<dbReference type="GO" id="GO:0006508">
    <property type="term" value="P:proteolysis"/>
    <property type="evidence" value="ECO:0007669"/>
    <property type="project" value="UniProtKB-KW"/>
</dbReference>
<feature type="compositionally biased region" description="Low complexity" evidence="11">
    <location>
        <begin position="630"/>
        <end position="647"/>
    </location>
</feature>
<keyword evidence="10" id="KW-0175">Coiled coil</keyword>